<keyword evidence="8" id="KW-0067">ATP-binding</keyword>
<dbReference type="InterPro" id="IPR032828">
    <property type="entry name" value="PolyA_RNA-bd"/>
</dbReference>
<dbReference type="GO" id="GO:0003723">
    <property type="term" value="F:RNA binding"/>
    <property type="evidence" value="ECO:0007669"/>
    <property type="project" value="UniProtKB-KW"/>
</dbReference>
<dbReference type="InterPro" id="IPR002646">
    <property type="entry name" value="PolA_pol_head_dom"/>
</dbReference>
<dbReference type="SUPFAM" id="SSF81891">
    <property type="entry name" value="Poly A polymerase C-terminal region-like"/>
    <property type="match status" value="1"/>
</dbReference>
<comment type="cofactor">
    <cofactor evidence="1">
        <name>Mg(2+)</name>
        <dbReference type="ChEBI" id="CHEBI:18420"/>
    </cofactor>
</comment>
<dbReference type="InterPro" id="IPR043519">
    <property type="entry name" value="NT_sf"/>
</dbReference>
<proteinExistence type="inferred from homology"/>
<dbReference type="EMBL" id="JACCEW010000004">
    <property type="protein sequence ID" value="NYT38090.1"/>
    <property type="molecule type" value="Genomic_DNA"/>
</dbReference>
<keyword evidence="10 11" id="KW-0694">RNA-binding</keyword>
<dbReference type="GO" id="GO:0004810">
    <property type="term" value="F:CCA tRNA nucleotidyltransferase activity"/>
    <property type="evidence" value="ECO:0007669"/>
    <property type="project" value="InterPro"/>
</dbReference>
<evidence type="ECO:0000256" key="9">
    <source>
        <dbReference type="ARBA" id="ARBA00022842"/>
    </source>
</evidence>
<evidence type="ECO:0000256" key="11">
    <source>
        <dbReference type="RuleBase" id="RU003953"/>
    </source>
</evidence>
<evidence type="ECO:0000256" key="2">
    <source>
        <dbReference type="ARBA" id="ARBA00022679"/>
    </source>
</evidence>
<dbReference type="Pfam" id="PF12627">
    <property type="entry name" value="PolyA_pol_RNAbd"/>
    <property type="match status" value="1"/>
</dbReference>
<comment type="similarity">
    <text evidence="11">Belongs to the tRNA nucleotidyltransferase/poly(A) polymerase family.</text>
</comment>
<protein>
    <submittedName>
        <fullName evidence="14">tRNA CCA-pyrophosphorylase</fullName>
    </submittedName>
</protein>
<dbReference type="CDD" id="cd05398">
    <property type="entry name" value="NT_ClassII-CCAase"/>
    <property type="match status" value="1"/>
</dbReference>
<keyword evidence="15" id="KW-1185">Reference proteome</keyword>
<reference evidence="14 15" key="1">
    <citation type="submission" date="2020-07" db="EMBL/GenBank/DDBJ databases">
        <title>Taxonomic revisions and descriptions of new bacterial species based on genomic comparisons in the high-G+C-content subgroup of the family Alcaligenaceae.</title>
        <authorList>
            <person name="Szabo A."/>
            <person name="Felfoldi T."/>
        </authorList>
    </citation>
    <scope>NUCLEOTIDE SEQUENCE [LARGE SCALE GENOMIC DNA]</scope>
    <source>
        <strain evidence="14 15">DSM 25264</strain>
    </source>
</reference>
<dbReference type="GO" id="GO:0042245">
    <property type="term" value="P:RNA repair"/>
    <property type="evidence" value="ECO:0007669"/>
    <property type="project" value="UniProtKB-KW"/>
</dbReference>
<evidence type="ECO:0000256" key="6">
    <source>
        <dbReference type="ARBA" id="ARBA00022741"/>
    </source>
</evidence>
<evidence type="ECO:0000256" key="10">
    <source>
        <dbReference type="ARBA" id="ARBA00022884"/>
    </source>
</evidence>
<evidence type="ECO:0000259" key="12">
    <source>
        <dbReference type="Pfam" id="PF01743"/>
    </source>
</evidence>
<dbReference type="Gene3D" id="1.10.3090.10">
    <property type="entry name" value="cca-adding enzyme, domain 2"/>
    <property type="match status" value="1"/>
</dbReference>
<keyword evidence="2 11" id="KW-0808">Transferase</keyword>
<dbReference type="PANTHER" id="PTHR47545:SF1">
    <property type="entry name" value="MULTIFUNCTIONAL CCA PROTEIN"/>
    <property type="match status" value="1"/>
</dbReference>
<comment type="caution">
    <text evidence="14">The sequence shown here is derived from an EMBL/GenBank/DDBJ whole genome shotgun (WGS) entry which is preliminary data.</text>
</comment>
<evidence type="ECO:0000256" key="4">
    <source>
        <dbReference type="ARBA" id="ARBA00022695"/>
    </source>
</evidence>
<gene>
    <name evidence="14" type="ORF">H0A68_14475</name>
</gene>
<evidence type="ECO:0000313" key="15">
    <source>
        <dbReference type="Proteomes" id="UP000580517"/>
    </source>
</evidence>
<dbReference type="Proteomes" id="UP000580517">
    <property type="component" value="Unassembled WGS sequence"/>
</dbReference>
<keyword evidence="5" id="KW-0479">Metal-binding</keyword>
<name>A0A853FH18_9BURK</name>
<evidence type="ECO:0000259" key="13">
    <source>
        <dbReference type="Pfam" id="PF12627"/>
    </source>
</evidence>
<evidence type="ECO:0000256" key="3">
    <source>
        <dbReference type="ARBA" id="ARBA00022694"/>
    </source>
</evidence>
<dbReference type="Pfam" id="PF01743">
    <property type="entry name" value="PolyA_pol"/>
    <property type="match status" value="1"/>
</dbReference>
<evidence type="ECO:0000313" key="14">
    <source>
        <dbReference type="EMBL" id="NYT38090.1"/>
    </source>
</evidence>
<dbReference type="InterPro" id="IPR050124">
    <property type="entry name" value="tRNA_CCA-adding_enzyme"/>
</dbReference>
<sequence length="382" mass="41353">MDAYIVGGAVRDRLLGLPAGDRDWVVVGATPEEMARRGFMPVGGDFPVFLHPHTKEEYALARTERKSGRGYKGFTFHTGTDVTLEDDLCRRDLTINAIAQRGDGQLIDPLGGQSDLRQQVLRHVGDAFVEDPVRLLRLARFAARFSDFSVAPETMALARRLVAQGEVDALVPERVWREMAKGLMTAHPERMFDVLQQAGALEHILPGLAFALHETGAELARAAQAGLDLPSRFALLVRRSREPAQIGRRVRAPAVCIDYARLLPGLLHDLNEPAGTRGEATGDGQGMAGAHTHDMPAGASAVAEHNLALLSRCDAVRKPERFLALLGAIACVQPVALQQWQARLDAVRGIDAGAIAAGLKGQPEEIKHALRRARLSALVQTG</sequence>
<keyword evidence="9" id="KW-0460">Magnesium</keyword>
<dbReference type="SUPFAM" id="SSF81301">
    <property type="entry name" value="Nucleotidyltransferase"/>
    <property type="match status" value="1"/>
</dbReference>
<evidence type="ECO:0000256" key="7">
    <source>
        <dbReference type="ARBA" id="ARBA00022800"/>
    </source>
</evidence>
<evidence type="ECO:0000256" key="5">
    <source>
        <dbReference type="ARBA" id="ARBA00022723"/>
    </source>
</evidence>
<evidence type="ECO:0000256" key="8">
    <source>
        <dbReference type="ARBA" id="ARBA00022840"/>
    </source>
</evidence>
<feature type="domain" description="tRNA nucleotidyltransferase/poly(A) polymerase RNA and SrmB- binding" evidence="13">
    <location>
        <begin position="147"/>
        <end position="209"/>
    </location>
</feature>
<keyword evidence="6" id="KW-0547">Nucleotide-binding</keyword>
<dbReference type="GO" id="GO:0046872">
    <property type="term" value="F:metal ion binding"/>
    <property type="evidence" value="ECO:0007669"/>
    <property type="project" value="UniProtKB-KW"/>
</dbReference>
<dbReference type="GO" id="GO:0005524">
    <property type="term" value="F:ATP binding"/>
    <property type="evidence" value="ECO:0007669"/>
    <property type="project" value="UniProtKB-KW"/>
</dbReference>
<dbReference type="AlphaFoldDB" id="A0A853FH18"/>
<organism evidence="14 15">
    <name type="scientific">Allopusillimonas soli</name>
    <dbReference type="NCBI Taxonomy" id="659016"/>
    <lineage>
        <taxon>Bacteria</taxon>
        <taxon>Pseudomonadati</taxon>
        <taxon>Pseudomonadota</taxon>
        <taxon>Betaproteobacteria</taxon>
        <taxon>Burkholderiales</taxon>
        <taxon>Alcaligenaceae</taxon>
        <taxon>Allopusillimonas</taxon>
    </lineage>
</organism>
<dbReference type="GO" id="GO:0001680">
    <property type="term" value="P:tRNA 3'-terminal CCA addition"/>
    <property type="evidence" value="ECO:0007669"/>
    <property type="project" value="InterPro"/>
</dbReference>
<dbReference type="Gene3D" id="3.30.460.10">
    <property type="entry name" value="Beta Polymerase, domain 2"/>
    <property type="match status" value="1"/>
</dbReference>
<feature type="domain" description="Poly A polymerase head" evidence="12">
    <location>
        <begin position="3"/>
        <end position="122"/>
    </location>
</feature>
<dbReference type="OrthoDB" id="9805698at2"/>
<evidence type="ECO:0000256" key="1">
    <source>
        <dbReference type="ARBA" id="ARBA00001946"/>
    </source>
</evidence>
<dbReference type="InterPro" id="IPR012006">
    <property type="entry name" value="CCA_bact"/>
</dbReference>
<accession>A0A853FH18</accession>
<keyword evidence="7" id="KW-0692">RNA repair</keyword>
<dbReference type="PIRSF" id="PIRSF000813">
    <property type="entry name" value="CCA_bact"/>
    <property type="match status" value="1"/>
</dbReference>
<keyword evidence="4" id="KW-0548">Nucleotidyltransferase</keyword>
<keyword evidence="3" id="KW-0819">tRNA processing</keyword>
<dbReference type="PANTHER" id="PTHR47545">
    <property type="entry name" value="MULTIFUNCTIONAL CCA PROTEIN"/>
    <property type="match status" value="1"/>
</dbReference>